<feature type="transmembrane region" description="Helical" evidence="1">
    <location>
        <begin position="50"/>
        <end position="71"/>
    </location>
</feature>
<evidence type="ECO:0000259" key="2">
    <source>
        <dbReference type="Pfam" id="PF03703"/>
    </source>
</evidence>
<feature type="domain" description="YdbS-like PH" evidence="2">
    <location>
        <begin position="70"/>
        <end position="149"/>
    </location>
</feature>
<evidence type="ECO:0000256" key="1">
    <source>
        <dbReference type="SAM" id="Phobius"/>
    </source>
</evidence>
<dbReference type="EMBL" id="CP069213">
    <property type="protein sequence ID" value="QRH01153.1"/>
    <property type="molecule type" value="Genomic_DNA"/>
</dbReference>
<dbReference type="InterPro" id="IPR014529">
    <property type="entry name" value="UCP026631"/>
</dbReference>
<feature type="transmembrane region" description="Helical" evidence="1">
    <location>
        <begin position="222"/>
        <end position="250"/>
    </location>
</feature>
<dbReference type="PIRSF" id="PIRSF026631">
    <property type="entry name" value="UCP026631"/>
    <property type="match status" value="1"/>
</dbReference>
<dbReference type="InterPro" id="IPR005182">
    <property type="entry name" value="YdbS-like_PH"/>
</dbReference>
<keyword evidence="4" id="KW-1185">Reference proteome</keyword>
<dbReference type="RefSeq" id="WP_203324843.1">
    <property type="nucleotide sequence ID" value="NZ_CP069213.1"/>
</dbReference>
<sequence>MSTSAENWQSLSPWSVVSFTLGTARQVLTQGYALIPIVFTGWKQGFDSPLVISVALLVLLGILSFALVQYATYRFRPGSHKLEVRRGLFFKRKDELPLDKIQNVRLDQPFYFKPLLLCTLVVETAGSRKDEVQIAAMPMSDAMALKSHLLQKSVESAPTEAEQTDSLLLERGSKPLFLFGFYHNNFVWFMVFAGSIMGQLPVESWFESLGLNTFLRIESQGPLWGTLSVIALILLGYACFALISVVFAFLKYYPYRLQLGTESTLERTGGILAHQQDALAMKRIQLVEFNQPPIARLLRRWTVFFRQVQGHEVEQHLKLPLLIPSVTPDELPPLFARLTALPGKDSLPPPVHELRPIHGAWLRRRLAFLWIPALLTMLISRDLVVTELVLTAAILGSVGLWLRFRHWGYRHDDTLVWQRTGLLGQSIKRVPLYKVQHVSLKQSPGQRQKGLATLELGLASGKVDLPWIPYGEARAIALAALTQLDKHRGNWI</sequence>
<keyword evidence="1" id="KW-0812">Transmembrane</keyword>
<organism evidence="3 4">
    <name type="scientific">Shewanella litorisediminis</name>
    <dbReference type="NCBI Taxonomy" id="1173586"/>
    <lineage>
        <taxon>Bacteria</taxon>
        <taxon>Pseudomonadati</taxon>
        <taxon>Pseudomonadota</taxon>
        <taxon>Gammaproteobacteria</taxon>
        <taxon>Alteromonadales</taxon>
        <taxon>Shewanellaceae</taxon>
        <taxon>Shewanella</taxon>
    </lineage>
</organism>
<protein>
    <submittedName>
        <fullName evidence="3">PH domain-containing protein</fullName>
    </submittedName>
</protein>
<accession>A0ABX7G1K5</accession>
<dbReference type="Proteomes" id="UP000596252">
    <property type="component" value="Chromosome"/>
</dbReference>
<proteinExistence type="predicted"/>
<feature type="transmembrane region" description="Helical" evidence="1">
    <location>
        <begin position="176"/>
        <end position="202"/>
    </location>
</feature>
<dbReference type="PANTHER" id="PTHR34473">
    <property type="entry name" value="UPF0699 TRANSMEMBRANE PROTEIN YDBS"/>
    <property type="match status" value="1"/>
</dbReference>
<feature type="transmembrane region" description="Helical" evidence="1">
    <location>
        <begin position="385"/>
        <end position="402"/>
    </location>
</feature>
<feature type="transmembrane region" description="Helical" evidence="1">
    <location>
        <begin position="362"/>
        <end position="379"/>
    </location>
</feature>
<keyword evidence="1" id="KW-0472">Membrane</keyword>
<dbReference type="Pfam" id="PF03703">
    <property type="entry name" value="bPH_2"/>
    <property type="match status" value="2"/>
</dbReference>
<evidence type="ECO:0000313" key="4">
    <source>
        <dbReference type="Proteomes" id="UP000596252"/>
    </source>
</evidence>
<keyword evidence="1" id="KW-1133">Transmembrane helix</keyword>
<evidence type="ECO:0000313" key="3">
    <source>
        <dbReference type="EMBL" id="QRH01153.1"/>
    </source>
</evidence>
<reference evidence="3 4" key="1">
    <citation type="journal article" date="2012" name="Antonie Van Leeuwenhoek">
        <title>Shewanella litorisediminis sp. nov., a gammaproteobacterium isolated from a tidal flat sediment.</title>
        <authorList>
            <person name="Lee M.H."/>
            <person name="Yoon J.H."/>
        </authorList>
    </citation>
    <scope>NUCLEOTIDE SEQUENCE [LARGE SCALE GENOMIC DNA]</scope>
    <source>
        <strain evidence="3 4">SMK1-12</strain>
    </source>
</reference>
<gene>
    <name evidence="3" type="ORF">JQC75_15010</name>
</gene>
<name>A0ABX7G1K5_9GAMM</name>
<feature type="domain" description="YdbS-like PH" evidence="2">
    <location>
        <begin position="405"/>
        <end position="477"/>
    </location>
</feature>
<dbReference type="PANTHER" id="PTHR34473:SF2">
    <property type="entry name" value="UPF0699 TRANSMEMBRANE PROTEIN YDBT"/>
    <property type="match status" value="1"/>
</dbReference>